<keyword evidence="1 3" id="KW-0378">Hydrolase</keyword>
<keyword evidence="7" id="KW-1185">Reference proteome</keyword>
<feature type="chain" id="PRO_5039634735" description="Glycoside hydrolase family 5 domain-containing protein" evidence="4">
    <location>
        <begin position="28"/>
        <end position="364"/>
    </location>
</feature>
<evidence type="ECO:0000256" key="1">
    <source>
        <dbReference type="ARBA" id="ARBA00022801"/>
    </source>
</evidence>
<dbReference type="EMBL" id="BMCU01000004">
    <property type="protein sequence ID" value="GGG21767.1"/>
    <property type="molecule type" value="Genomic_DNA"/>
</dbReference>
<dbReference type="RefSeq" id="WP_188546592.1">
    <property type="nucleotide sequence ID" value="NZ_BMCU01000004.1"/>
</dbReference>
<dbReference type="Gene3D" id="3.20.20.80">
    <property type="entry name" value="Glycosidases"/>
    <property type="match status" value="1"/>
</dbReference>
<dbReference type="GO" id="GO:0004553">
    <property type="term" value="F:hydrolase activity, hydrolyzing O-glycosyl compounds"/>
    <property type="evidence" value="ECO:0007669"/>
    <property type="project" value="InterPro"/>
</dbReference>
<dbReference type="AlphaFoldDB" id="A0A917LGU0"/>
<organism evidence="6 7">
    <name type="scientific">Rhodococcoides trifolii</name>
    <dbReference type="NCBI Taxonomy" id="908250"/>
    <lineage>
        <taxon>Bacteria</taxon>
        <taxon>Bacillati</taxon>
        <taxon>Actinomycetota</taxon>
        <taxon>Actinomycetes</taxon>
        <taxon>Mycobacteriales</taxon>
        <taxon>Nocardiaceae</taxon>
        <taxon>Rhodococcoides</taxon>
    </lineage>
</organism>
<evidence type="ECO:0000313" key="6">
    <source>
        <dbReference type="EMBL" id="GGG21767.1"/>
    </source>
</evidence>
<proteinExistence type="inferred from homology"/>
<evidence type="ECO:0000259" key="5">
    <source>
        <dbReference type="Pfam" id="PF00150"/>
    </source>
</evidence>
<dbReference type="Proteomes" id="UP000654257">
    <property type="component" value="Unassembled WGS sequence"/>
</dbReference>
<protein>
    <recommendedName>
        <fullName evidence="5">Glycoside hydrolase family 5 domain-containing protein</fullName>
    </recommendedName>
</protein>
<dbReference type="Pfam" id="PF00150">
    <property type="entry name" value="Cellulase"/>
    <property type="match status" value="1"/>
</dbReference>
<accession>A0A917LGU0</accession>
<evidence type="ECO:0000256" key="4">
    <source>
        <dbReference type="SAM" id="SignalP"/>
    </source>
</evidence>
<reference evidence="6" key="2">
    <citation type="submission" date="2020-09" db="EMBL/GenBank/DDBJ databases">
        <authorList>
            <person name="Sun Q."/>
            <person name="Sedlacek I."/>
        </authorList>
    </citation>
    <scope>NUCLEOTIDE SEQUENCE</scope>
    <source>
        <strain evidence="6">CCM 7905</strain>
    </source>
</reference>
<evidence type="ECO:0000256" key="3">
    <source>
        <dbReference type="RuleBase" id="RU361153"/>
    </source>
</evidence>
<feature type="domain" description="Glycoside hydrolase family 5" evidence="5">
    <location>
        <begin position="69"/>
        <end position="298"/>
    </location>
</feature>
<sequence>MDSRVSMSGWMRGLVCASLVATLASLSAPPDVREAPVVEPVAATQLARLGFAEGPQLLYQSDADLARELDAMKAAGASWVRMLTSWSMIEPRQGQFDWAATDRLVNYATARGMKVLGLVTYTPGWARYRQWSGFEGRPADEDVFAEFAQTAAERYRGRVNTWEVWNEPNLWFFYFPGVDANSFAQIQKATYTAIKSSVPEATVLGPGLANANNVSAVSRSPITFLTSLYALGVGPYMDGIALHPYTYPYTPIDPANTTWDNVADAYAVMSANGDAGKKIWITEYGAPTGTASQNVTDAQQATILGSFLTHTATVPYLGPVFLYSLRDSGTDPSKTEQNFGVLNYDFSPKAGYQAVKNYVTAGGR</sequence>
<name>A0A917LGU0_9NOCA</name>
<keyword evidence="2 3" id="KW-0326">Glycosidase</keyword>
<dbReference type="InterPro" id="IPR001547">
    <property type="entry name" value="Glyco_hydro_5"/>
</dbReference>
<evidence type="ECO:0000256" key="2">
    <source>
        <dbReference type="ARBA" id="ARBA00023295"/>
    </source>
</evidence>
<dbReference type="GO" id="GO:0000272">
    <property type="term" value="P:polysaccharide catabolic process"/>
    <property type="evidence" value="ECO:0007669"/>
    <property type="project" value="InterPro"/>
</dbReference>
<evidence type="ECO:0000313" key="7">
    <source>
        <dbReference type="Proteomes" id="UP000654257"/>
    </source>
</evidence>
<dbReference type="PANTHER" id="PTHR12631:SF10">
    <property type="entry name" value="BETA-XYLOSIDASE-LIKE PROTEIN-RELATED"/>
    <property type="match status" value="1"/>
</dbReference>
<feature type="signal peptide" evidence="4">
    <location>
        <begin position="1"/>
        <end position="27"/>
    </location>
</feature>
<dbReference type="InterPro" id="IPR017853">
    <property type="entry name" value="GH"/>
</dbReference>
<dbReference type="PANTHER" id="PTHR12631">
    <property type="entry name" value="ALPHA-L-IDURONIDASE"/>
    <property type="match status" value="1"/>
</dbReference>
<reference evidence="6" key="1">
    <citation type="journal article" date="2014" name="Int. J. Syst. Evol. Microbiol.">
        <title>Complete genome sequence of Corynebacterium casei LMG S-19264T (=DSM 44701T), isolated from a smear-ripened cheese.</title>
        <authorList>
            <consortium name="US DOE Joint Genome Institute (JGI-PGF)"/>
            <person name="Walter F."/>
            <person name="Albersmeier A."/>
            <person name="Kalinowski J."/>
            <person name="Ruckert C."/>
        </authorList>
    </citation>
    <scope>NUCLEOTIDE SEQUENCE</scope>
    <source>
        <strain evidence="6">CCM 7905</strain>
    </source>
</reference>
<dbReference type="SUPFAM" id="SSF51445">
    <property type="entry name" value="(Trans)glycosidases"/>
    <property type="match status" value="1"/>
</dbReference>
<dbReference type="InterPro" id="IPR051923">
    <property type="entry name" value="Glycosyl_Hydrolase_39"/>
</dbReference>
<comment type="caution">
    <text evidence="6">The sequence shown here is derived from an EMBL/GenBank/DDBJ whole genome shotgun (WGS) entry which is preliminary data.</text>
</comment>
<keyword evidence="4" id="KW-0732">Signal</keyword>
<comment type="similarity">
    <text evidence="3">Belongs to the glycosyl hydrolase 5 (cellulase A) family.</text>
</comment>
<gene>
    <name evidence="6" type="ORF">GCM10007304_39490</name>
</gene>